<keyword evidence="2" id="KW-1185">Reference proteome</keyword>
<evidence type="ECO:0000313" key="2">
    <source>
        <dbReference type="Proteomes" id="UP000823399"/>
    </source>
</evidence>
<dbReference type="Gene3D" id="3.40.50.300">
    <property type="entry name" value="P-loop containing nucleotide triphosphate hydrolases"/>
    <property type="match status" value="1"/>
</dbReference>
<reference evidence="1" key="1">
    <citation type="journal article" date="2020" name="New Phytol.">
        <title>Comparative genomics reveals dynamic genome evolution in host specialist ectomycorrhizal fungi.</title>
        <authorList>
            <person name="Lofgren L.A."/>
            <person name="Nguyen N.H."/>
            <person name="Vilgalys R."/>
            <person name="Ruytinx J."/>
            <person name="Liao H.L."/>
            <person name="Branco S."/>
            <person name="Kuo A."/>
            <person name="LaButti K."/>
            <person name="Lipzen A."/>
            <person name="Andreopoulos W."/>
            <person name="Pangilinan J."/>
            <person name="Riley R."/>
            <person name="Hundley H."/>
            <person name="Na H."/>
            <person name="Barry K."/>
            <person name="Grigoriev I.V."/>
            <person name="Stajich J.E."/>
            <person name="Kennedy P.G."/>
        </authorList>
    </citation>
    <scope>NUCLEOTIDE SEQUENCE</scope>
    <source>
        <strain evidence="1">FC423</strain>
    </source>
</reference>
<dbReference type="OrthoDB" id="2649899at2759"/>
<dbReference type="RefSeq" id="XP_041285370.1">
    <property type="nucleotide sequence ID" value="XM_041442589.1"/>
</dbReference>
<dbReference type="GeneID" id="64704848"/>
<sequence>MSVLSDDQKRNLQLTIGLVGGSRIVLVDEYTSSVDLSSRRALWRTLTSVHLDRINLPLHPLKLWTGFAKFAISTLLAEPGVIPPQVKGFRCLKKVFQLLDKEHNALHVASCDVLNAIALIGNPSIVLITEFSMGTHAKMNRDM</sequence>
<name>A0A9P7JLW8_9AGAM</name>
<proteinExistence type="predicted"/>
<dbReference type="Proteomes" id="UP000823399">
    <property type="component" value="Unassembled WGS sequence"/>
</dbReference>
<protein>
    <submittedName>
        <fullName evidence="1">Uncharacterized protein</fullName>
    </submittedName>
</protein>
<gene>
    <name evidence="1" type="ORF">F5147DRAFT_781172</name>
</gene>
<organism evidence="1 2">
    <name type="scientific">Suillus discolor</name>
    <dbReference type="NCBI Taxonomy" id="1912936"/>
    <lineage>
        <taxon>Eukaryota</taxon>
        <taxon>Fungi</taxon>
        <taxon>Dikarya</taxon>
        <taxon>Basidiomycota</taxon>
        <taxon>Agaricomycotina</taxon>
        <taxon>Agaricomycetes</taxon>
        <taxon>Agaricomycetidae</taxon>
        <taxon>Boletales</taxon>
        <taxon>Suillineae</taxon>
        <taxon>Suillaceae</taxon>
        <taxon>Suillus</taxon>
    </lineage>
</organism>
<evidence type="ECO:0000313" key="1">
    <source>
        <dbReference type="EMBL" id="KAG2087906.1"/>
    </source>
</evidence>
<accession>A0A9P7JLW8</accession>
<dbReference type="InterPro" id="IPR027417">
    <property type="entry name" value="P-loop_NTPase"/>
</dbReference>
<comment type="caution">
    <text evidence="1">The sequence shown here is derived from an EMBL/GenBank/DDBJ whole genome shotgun (WGS) entry which is preliminary data.</text>
</comment>
<dbReference type="EMBL" id="JABBWM010000127">
    <property type="protein sequence ID" value="KAG2087906.1"/>
    <property type="molecule type" value="Genomic_DNA"/>
</dbReference>
<dbReference type="AlphaFoldDB" id="A0A9P7JLW8"/>